<evidence type="ECO:0000313" key="2">
    <source>
        <dbReference type="Proteomes" id="UP000756387"/>
    </source>
</evidence>
<keyword evidence="2" id="KW-1185">Reference proteome</keyword>
<dbReference type="Pfam" id="PF18934">
    <property type="entry name" value="DUF5682"/>
    <property type="match status" value="1"/>
</dbReference>
<sequence>MARSTSGAAVDVLGIRHHGPGSARSVLAALSERPPDLLLVEGPPELDGIVALAGDEQMCPPVAALVYAPHAPQLSAFYPFAEFSPEWVAIRWALTHGVEVRFLDLPATHVLGLKEQELQAAVEAAADEATDEAEGEVADEVEVDEVVERLHLDPIGMLAAAAGYDDPERWWEDAVEQRHEAAADRFDAVREAMAEVRARDPRPDDDPRVVEDQRREAWMRRVLRAAMKEVGDEGRIAVVCGAMHAPVLVPESFPPATRDNALVKGLPKVKVAAAWAPWTSARLSLHSGYGAGVSSPGWYQHLFAHWLAESGLVESGLGDGHPDSRAEGAPPRADVATTWLVRVAHELRRADWDASTASVVEATRLAHTLAALRGRPSVGLAELDDAAEVVLCEGHRAPLDAVHRRVVVGEELGQVPDSAPVVPLTADLTRQQKALRMKVSATAAVSELDLRKPNHLARSVLLHRLELLGVDWGERVATSSTGTFKEAWSLEWRPELVVDLVVAGVWGTTVETAAAGRVADRAAATADLATLATLVQQSLVADLPEAVRAVLAALEERAALQHDVPALLRTVEPLATTCRYGDVRGVDTGQVRTILETMVVRACVGLPTACASLDDDAATQLRTDLDGAQRGLALLAEEELDREWYAALAAVAAPEHVHGTVAGRAARILLDAGQWEVDEVAATMSRRLSRTVPAPVAAAWLTGFLAGDATLLVHDATLLALVDDWVSSLTEGDFDDLLPLVRRSFADWSPAERRALGTRLAQRGRAAQRPVEAGIRLDHAWPGIGAVARLVGWPRIDETQEVGA</sequence>
<dbReference type="EMBL" id="JADCSA010000006">
    <property type="protein sequence ID" value="MBE7324595.1"/>
    <property type="molecule type" value="Genomic_DNA"/>
</dbReference>
<name>A0ABR9RSP8_9ACTN</name>
<dbReference type="InterPro" id="IPR050458">
    <property type="entry name" value="LolB"/>
</dbReference>
<dbReference type="PANTHER" id="PTHR30634:SF14">
    <property type="match status" value="1"/>
</dbReference>
<dbReference type="InterPro" id="IPR043737">
    <property type="entry name" value="DUF5682"/>
</dbReference>
<dbReference type="Proteomes" id="UP000756387">
    <property type="component" value="Unassembled WGS sequence"/>
</dbReference>
<dbReference type="PANTHER" id="PTHR30634">
    <property type="entry name" value="OUTER MEMBRANE LOLAB LIPOPROTEIN INSERTION APPARATUS"/>
    <property type="match status" value="1"/>
</dbReference>
<protein>
    <submittedName>
        <fullName evidence="1">Uncharacterized protein</fullName>
    </submittedName>
</protein>
<reference evidence="1 2" key="1">
    <citation type="submission" date="2020-10" db="EMBL/GenBank/DDBJ databases">
        <title>Nocardioides sp. isolated from sludge.</title>
        <authorList>
            <person name="Zhang X."/>
        </authorList>
    </citation>
    <scope>NUCLEOTIDE SEQUENCE [LARGE SCALE GENOMIC DNA]</scope>
    <source>
        <strain evidence="1 2">Y6</strain>
    </source>
</reference>
<gene>
    <name evidence="1" type="ORF">IEQ44_08015</name>
</gene>
<accession>A0ABR9RSP8</accession>
<organism evidence="1 2">
    <name type="scientific">Nocardioides malaquae</name>
    <dbReference type="NCBI Taxonomy" id="2773426"/>
    <lineage>
        <taxon>Bacteria</taxon>
        <taxon>Bacillati</taxon>
        <taxon>Actinomycetota</taxon>
        <taxon>Actinomycetes</taxon>
        <taxon>Propionibacteriales</taxon>
        <taxon>Nocardioidaceae</taxon>
        <taxon>Nocardioides</taxon>
    </lineage>
</organism>
<comment type="caution">
    <text evidence="1">The sequence shown here is derived from an EMBL/GenBank/DDBJ whole genome shotgun (WGS) entry which is preliminary data.</text>
</comment>
<evidence type="ECO:0000313" key="1">
    <source>
        <dbReference type="EMBL" id="MBE7324595.1"/>
    </source>
</evidence>
<proteinExistence type="predicted"/>
<dbReference type="RefSeq" id="WP_193637921.1">
    <property type="nucleotide sequence ID" value="NZ_JADCSA010000006.1"/>
</dbReference>